<sequence>MGLKISTDLVERFPGLRVLVVHVNGVGVEKEKVELQQFKEKVIEEIKQMP</sequence>
<dbReference type="EMBL" id="BARV01002844">
    <property type="protein sequence ID" value="GAH96758.1"/>
    <property type="molecule type" value="Genomic_DNA"/>
</dbReference>
<accession>X1LRH7</accession>
<reference evidence="1" key="1">
    <citation type="journal article" date="2014" name="Front. Microbiol.">
        <title>High frequency of phylogenetically diverse reductive dehalogenase-homologous genes in deep subseafloor sedimentary metagenomes.</title>
        <authorList>
            <person name="Kawai M."/>
            <person name="Futagami T."/>
            <person name="Toyoda A."/>
            <person name="Takaki Y."/>
            <person name="Nishi S."/>
            <person name="Hori S."/>
            <person name="Arai W."/>
            <person name="Tsubouchi T."/>
            <person name="Morono Y."/>
            <person name="Uchiyama I."/>
            <person name="Ito T."/>
            <person name="Fujiyama A."/>
            <person name="Inagaki F."/>
            <person name="Takami H."/>
        </authorList>
    </citation>
    <scope>NUCLEOTIDE SEQUENCE</scope>
    <source>
        <strain evidence="1">Expedition CK06-06</strain>
    </source>
</reference>
<organism evidence="1">
    <name type="scientific">marine sediment metagenome</name>
    <dbReference type="NCBI Taxonomy" id="412755"/>
    <lineage>
        <taxon>unclassified sequences</taxon>
        <taxon>metagenomes</taxon>
        <taxon>ecological metagenomes</taxon>
    </lineage>
</organism>
<dbReference type="AlphaFoldDB" id="X1LRH7"/>
<proteinExistence type="predicted"/>
<protein>
    <submittedName>
        <fullName evidence="1">Uncharacterized protein</fullName>
    </submittedName>
</protein>
<gene>
    <name evidence="1" type="ORF">S06H3_07112</name>
</gene>
<comment type="caution">
    <text evidence="1">The sequence shown here is derived from an EMBL/GenBank/DDBJ whole genome shotgun (WGS) entry which is preliminary data.</text>
</comment>
<evidence type="ECO:0000313" key="1">
    <source>
        <dbReference type="EMBL" id="GAH96758.1"/>
    </source>
</evidence>
<name>X1LRH7_9ZZZZ</name>